<dbReference type="InterPro" id="IPR013324">
    <property type="entry name" value="RNA_pol_sigma_r3/r4-like"/>
</dbReference>
<dbReference type="PANTHER" id="PTHR30385:SF7">
    <property type="entry name" value="RNA POLYMERASE SIGMA FACTOR FLIA"/>
    <property type="match status" value="1"/>
</dbReference>
<evidence type="ECO:0000256" key="1">
    <source>
        <dbReference type="ARBA" id="ARBA00022490"/>
    </source>
</evidence>
<evidence type="ECO:0000256" key="2">
    <source>
        <dbReference type="ARBA" id="ARBA00023015"/>
    </source>
</evidence>
<feature type="region of interest" description="Sigma-70 factor domain-4" evidence="6">
    <location>
        <begin position="184"/>
        <end position="232"/>
    </location>
</feature>
<dbReference type="GO" id="GO:0003677">
    <property type="term" value="F:DNA binding"/>
    <property type="evidence" value="ECO:0007669"/>
    <property type="project" value="UniProtKB-UniRule"/>
</dbReference>
<evidence type="ECO:0000313" key="8">
    <source>
        <dbReference type="EMBL" id="OAI11705.1"/>
    </source>
</evidence>
<dbReference type="Pfam" id="PF04545">
    <property type="entry name" value="Sigma70_r4"/>
    <property type="match status" value="1"/>
</dbReference>
<feature type="region of interest" description="Sigma-70 factor domain-2" evidence="6">
    <location>
        <begin position="18"/>
        <end position="90"/>
    </location>
</feature>
<proteinExistence type="inferred from homology"/>
<feature type="short sequence motif" description="Interaction with polymerase core subunit RpoC" evidence="6">
    <location>
        <begin position="45"/>
        <end position="48"/>
    </location>
</feature>
<feature type="domain" description="RNA polymerase sigma-70" evidence="7">
    <location>
        <begin position="45"/>
        <end position="58"/>
    </location>
</feature>
<dbReference type="CDD" id="cd06171">
    <property type="entry name" value="Sigma70_r4"/>
    <property type="match status" value="1"/>
</dbReference>
<dbReference type="PIRSF" id="PIRSF000770">
    <property type="entry name" value="RNA_pol_sigma-SigE/K"/>
    <property type="match status" value="1"/>
</dbReference>
<evidence type="ECO:0000256" key="3">
    <source>
        <dbReference type="ARBA" id="ARBA00023082"/>
    </source>
</evidence>
<comment type="caution">
    <text evidence="6">Lacks conserved residue(s) required for the propagation of feature annotation.</text>
</comment>
<dbReference type="InterPro" id="IPR007624">
    <property type="entry name" value="RNA_pol_sigma70_r3"/>
</dbReference>
<dbReference type="HAMAP" id="MF_00962">
    <property type="entry name" value="Sigma70_FliA"/>
    <property type="match status" value="1"/>
</dbReference>
<dbReference type="RefSeq" id="WP_064042244.1">
    <property type="nucleotide sequence ID" value="NZ_LUUJ01000118.1"/>
</dbReference>
<dbReference type="SUPFAM" id="SSF88659">
    <property type="entry name" value="Sigma3 and sigma4 domains of RNA polymerase sigma factors"/>
    <property type="match status" value="2"/>
</dbReference>
<dbReference type="Pfam" id="PF04539">
    <property type="entry name" value="Sigma70_r3"/>
    <property type="match status" value="1"/>
</dbReference>
<comment type="function">
    <text evidence="6">Sigma factors are initiation factors that promote the attachment of RNA polymerase to specific initiation sites and are then released. This sigma factor controls the expression of flagella-related genes.</text>
</comment>
<organism evidence="8 9">
    <name type="scientific">Methylomonas koyamae</name>
    <dbReference type="NCBI Taxonomy" id="702114"/>
    <lineage>
        <taxon>Bacteria</taxon>
        <taxon>Pseudomonadati</taxon>
        <taxon>Pseudomonadota</taxon>
        <taxon>Gammaproteobacteria</taxon>
        <taxon>Methylococcales</taxon>
        <taxon>Methylococcaceae</taxon>
        <taxon>Methylomonas</taxon>
    </lineage>
</organism>
<dbReference type="InterPro" id="IPR007630">
    <property type="entry name" value="RNA_pol_sigma70_r4"/>
</dbReference>
<dbReference type="InterPro" id="IPR000943">
    <property type="entry name" value="RNA_pol_sigma70"/>
</dbReference>
<accession>A0A177N1G5</accession>
<evidence type="ECO:0000256" key="6">
    <source>
        <dbReference type="HAMAP-Rule" id="MF_00962"/>
    </source>
</evidence>
<dbReference type="InterPro" id="IPR014284">
    <property type="entry name" value="RNA_pol_sigma-70_dom"/>
</dbReference>
<keyword evidence="5 6" id="KW-0804">Transcription</keyword>
<dbReference type="InterPro" id="IPR007627">
    <property type="entry name" value="RNA_pol_sigma70_r2"/>
</dbReference>
<keyword evidence="2 6" id="KW-0805">Transcription regulation</keyword>
<dbReference type="InterPro" id="IPR012845">
    <property type="entry name" value="RNA_pol_sigma_FliA_WhiG"/>
</dbReference>
<keyword evidence="3 6" id="KW-0731">Sigma factor</keyword>
<dbReference type="FunFam" id="1.10.1740.10:FF:000002">
    <property type="entry name" value="RNA polymerase sigma factor FliA"/>
    <property type="match status" value="1"/>
</dbReference>
<dbReference type="Pfam" id="PF04542">
    <property type="entry name" value="Sigma70_r2"/>
    <property type="match status" value="1"/>
</dbReference>
<dbReference type="Gene3D" id="1.10.1740.10">
    <property type="match status" value="1"/>
</dbReference>
<keyword evidence="4 6" id="KW-0238">DNA-binding</keyword>
<evidence type="ECO:0000256" key="4">
    <source>
        <dbReference type="ARBA" id="ARBA00023125"/>
    </source>
</evidence>
<protein>
    <recommendedName>
        <fullName evidence="6">RNA polymerase sigma factor FliA</fullName>
    </recommendedName>
    <alternativeName>
        <fullName evidence="6">RNA polymerase sigma factor for flagellar operon</fullName>
    </alternativeName>
    <alternativeName>
        <fullName evidence="6">Sigma F</fullName>
    </alternativeName>
    <alternativeName>
        <fullName evidence="6">Sigma-28</fullName>
    </alternativeName>
</protein>
<sequence>MSGAAMYAAVQAANVDALVVQHTPLVKRIAYHLMGRLPDTVQLDDLIQSGMLGLLEALKHYDAGQGASFETYAGIRIRGAMLDELRRSDWTPRSVHKKARMVADAIREVENRLGRDAKDAEVAKHMGIDLGEYHQILQDAVSCKTFSVEELIQGEDSIIDDVQGHHQPDELLLQQNFHKALANAIAELPERERLVISLYYDEELNLREIGKVLEVSESRVSQICSQAMLRLRARLADWMERKDNEKCS</sequence>
<dbReference type="PRINTS" id="PR00046">
    <property type="entry name" value="SIGMA70FCT"/>
</dbReference>
<dbReference type="Gene3D" id="1.20.140.160">
    <property type="match status" value="1"/>
</dbReference>
<evidence type="ECO:0000259" key="7">
    <source>
        <dbReference type="PROSITE" id="PS00715"/>
    </source>
</evidence>
<dbReference type="EMBL" id="LUUJ01000118">
    <property type="protein sequence ID" value="OAI11705.1"/>
    <property type="molecule type" value="Genomic_DNA"/>
</dbReference>
<comment type="caution">
    <text evidence="8">The sequence shown here is derived from an EMBL/GenBank/DDBJ whole genome shotgun (WGS) entry which is preliminary data.</text>
</comment>
<comment type="similarity">
    <text evidence="6">Belongs to the sigma-70 factor family. FliA subfamily.</text>
</comment>
<dbReference type="InterPro" id="IPR028617">
    <property type="entry name" value="Sigma70_FliA"/>
</dbReference>
<reference evidence="8 9" key="1">
    <citation type="submission" date="2016-03" db="EMBL/GenBank/DDBJ databases">
        <authorList>
            <person name="Ploux O."/>
        </authorList>
    </citation>
    <scope>NUCLEOTIDE SEQUENCE [LARGE SCALE GENOMIC DNA]</scope>
    <source>
        <strain evidence="8 9">R-45378</strain>
    </source>
</reference>
<dbReference type="GO" id="GO:0016987">
    <property type="term" value="F:sigma factor activity"/>
    <property type="evidence" value="ECO:0007669"/>
    <property type="project" value="UniProtKB-UniRule"/>
</dbReference>
<name>A0A177N1G5_9GAMM</name>
<dbReference type="AlphaFoldDB" id="A0A177N1G5"/>
<evidence type="ECO:0000313" key="9">
    <source>
        <dbReference type="Proteomes" id="UP000077857"/>
    </source>
</evidence>
<dbReference type="NCBIfam" id="TIGR02479">
    <property type="entry name" value="FliA_WhiG"/>
    <property type="match status" value="1"/>
</dbReference>
<dbReference type="SUPFAM" id="SSF88946">
    <property type="entry name" value="Sigma2 domain of RNA polymerase sigma factors"/>
    <property type="match status" value="1"/>
</dbReference>
<keyword evidence="1 6" id="KW-0963">Cytoplasm</keyword>
<dbReference type="PANTHER" id="PTHR30385">
    <property type="entry name" value="SIGMA FACTOR F FLAGELLAR"/>
    <property type="match status" value="1"/>
</dbReference>
<evidence type="ECO:0000256" key="5">
    <source>
        <dbReference type="ARBA" id="ARBA00023163"/>
    </source>
</evidence>
<dbReference type="NCBIfam" id="TIGR02937">
    <property type="entry name" value="sigma70-ECF"/>
    <property type="match status" value="1"/>
</dbReference>
<dbReference type="GO" id="GO:0006352">
    <property type="term" value="P:DNA-templated transcription initiation"/>
    <property type="evidence" value="ECO:0007669"/>
    <property type="project" value="UniProtKB-UniRule"/>
</dbReference>
<feature type="DNA-binding region" description="H-T-H motif" evidence="6">
    <location>
        <begin position="206"/>
        <end position="225"/>
    </location>
</feature>
<dbReference type="GO" id="GO:0003899">
    <property type="term" value="F:DNA-directed RNA polymerase activity"/>
    <property type="evidence" value="ECO:0007669"/>
    <property type="project" value="InterPro"/>
</dbReference>
<dbReference type="OrthoDB" id="9799825at2"/>
<comment type="subcellular location">
    <subcellularLocation>
        <location evidence="6">Cytoplasm</location>
    </subcellularLocation>
</comment>
<dbReference type="NCBIfam" id="NF005413">
    <property type="entry name" value="PRK06986.1"/>
    <property type="match status" value="1"/>
</dbReference>
<dbReference type="InterPro" id="IPR013325">
    <property type="entry name" value="RNA_pol_sigma_r2"/>
</dbReference>
<dbReference type="PROSITE" id="PS00715">
    <property type="entry name" value="SIGMA70_1"/>
    <property type="match status" value="1"/>
</dbReference>
<dbReference type="Proteomes" id="UP000077857">
    <property type="component" value="Unassembled WGS sequence"/>
</dbReference>
<gene>
    <name evidence="6 8" type="primary">fliA</name>
    <name evidence="8" type="ORF">A1507_19980</name>
</gene>
<dbReference type="GO" id="GO:0005737">
    <property type="term" value="C:cytoplasm"/>
    <property type="evidence" value="ECO:0007669"/>
    <property type="project" value="UniProtKB-SubCell"/>
</dbReference>